<dbReference type="FunFam" id="1.20.1720.10:FF:000009">
    <property type="entry name" value="MFS multidrug transporter"/>
    <property type="match status" value="1"/>
</dbReference>
<evidence type="ECO:0000259" key="7">
    <source>
        <dbReference type="PROSITE" id="PS50850"/>
    </source>
</evidence>
<feature type="transmembrane region" description="Helical" evidence="6">
    <location>
        <begin position="373"/>
        <end position="392"/>
    </location>
</feature>
<comment type="caution">
    <text evidence="8">The sequence shown here is derived from an EMBL/GenBank/DDBJ whole genome shotgun (WGS) entry which is preliminary data.</text>
</comment>
<sequence>MSVHSDNKESPHLPKMDEAHEEIQIAEQPYTIFNSRAKKWIIAAVTVIACFSPLASNIYYPALNTLATDLHTSLSLMNLTLTSYMIIQAISPTIIATFSDVTGRRPAYFICFIVFIAANIGLALQSNYVALLLLRCLQSAGSSATGALANAVIADTVTSAERGSYIGYTFSGAFVGQSVGPVLGGILVYTVSWRWIFWFLAIFSGLLFIGFVLFIPETCRKIVGNGSFAPPRSRIFPQPVFSSSRTSSAPLTPRDGTRKGWGANFSILLLSLKIRLLKEEGAILLYSGLIFASLAAVAAALPSQLSAQFKMNELQIGLCCIPMGVGSCGAAAVMGKLVNFNYHRHARLKGIVTDSHNDTDLHGFPIEAARLQVALPVLYLNCTLLVCYGWILQKAHSLGATLTFLFFLSFTATATFSVLSTLLIDLLSDKPGAAGAANNLTRCLLGAGSAAFILPLIQRIGVGWAYTVIAGLLTILSPIVWVILIYGQQWRRASQNS</sequence>
<organism evidence="8 9">
    <name type="scientific">Aspergillus kawachii</name>
    <name type="common">White koji mold</name>
    <name type="synonym">Aspergillus awamori var. kawachi</name>
    <dbReference type="NCBI Taxonomy" id="1069201"/>
    <lineage>
        <taxon>Eukaryota</taxon>
        <taxon>Fungi</taxon>
        <taxon>Dikarya</taxon>
        <taxon>Ascomycota</taxon>
        <taxon>Pezizomycotina</taxon>
        <taxon>Eurotiomycetes</taxon>
        <taxon>Eurotiomycetidae</taxon>
        <taxon>Eurotiales</taxon>
        <taxon>Aspergillaceae</taxon>
        <taxon>Aspergillus</taxon>
        <taxon>Aspergillus subgen. Circumdati</taxon>
    </lineage>
</organism>
<feature type="transmembrane region" description="Helical" evidence="6">
    <location>
        <begin position="314"/>
        <end position="338"/>
    </location>
</feature>
<reference evidence="8 9" key="1">
    <citation type="journal article" date="2016" name="DNA Res.">
        <title>Genome sequence of Aspergillus luchuensis NBRC 4314.</title>
        <authorList>
            <person name="Yamada O."/>
            <person name="Machida M."/>
            <person name="Hosoyama A."/>
            <person name="Goto M."/>
            <person name="Takahashi T."/>
            <person name="Futagami T."/>
            <person name="Yamagata Y."/>
            <person name="Takeuchi M."/>
            <person name="Kobayashi T."/>
            <person name="Koike H."/>
            <person name="Abe K."/>
            <person name="Asai K."/>
            <person name="Arita M."/>
            <person name="Fujita N."/>
            <person name="Fukuda K."/>
            <person name="Higa K."/>
            <person name="Horikawa H."/>
            <person name="Ishikawa T."/>
            <person name="Jinno K."/>
            <person name="Kato Y."/>
            <person name="Kirimura K."/>
            <person name="Mizutani O."/>
            <person name="Nakasone K."/>
            <person name="Sano M."/>
            <person name="Shiraishi Y."/>
            <person name="Tsukahara M."/>
            <person name="Gomi K."/>
        </authorList>
    </citation>
    <scope>NUCLEOTIDE SEQUENCE [LARGE SCALE GENOMIC DNA]</scope>
    <source>
        <strain evidence="8 9">RIB 2604</strain>
    </source>
</reference>
<feature type="domain" description="Major facilitator superfamily (MFS) profile" evidence="7">
    <location>
        <begin position="41"/>
        <end position="489"/>
    </location>
</feature>
<evidence type="ECO:0000256" key="5">
    <source>
        <dbReference type="ARBA" id="ARBA00023136"/>
    </source>
</evidence>
<dbReference type="InterPro" id="IPR036259">
    <property type="entry name" value="MFS_trans_sf"/>
</dbReference>
<reference evidence="9" key="2">
    <citation type="submission" date="2016-02" db="EMBL/GenBank/DDBJ databases">
        <title>Genome sequencing of Aspergillus luchuensis NBRC 4314.</title>
        <authorList>
            <person name="Yamada O."/>
        </authorList>
    </citation>
    <scope>NUCLEOTIDE SEQUENCE [LARGE SCALE GENOMIC DNA]</scope>
    <source>
        <strain evidence="9">RIB 2604</strain>
    </source>
</reference>
<evidence type="ECO:0000256" key="4">
    <source>
        <dbReference type="ARBA" id="ARBA00022989"/>
    </source>
</evidence>
<evidence type="ECO:0000256" key="6">
    <source>
        <dbReference type="SAM" id="Phobius"/>
    </source>
</evidence>
<feature type="transmembrane region" description="Helical" evidence="6">
    <location>
        <begin position="130"/>
        <end position="153"/>
    </location>
</feature>
<dbReference type="Gene3D" id="1.20.1250.20">
    <property type="entry name" value="MFS general substrate transporter like domains"/>
    <property type="match status" value="1"/>
</dbReference>
<dbReference type="Pfam" id="PF07690">
    <property type="entry name" value="MFS_1"/>
    <property type="match status" value="1"/>
</dbReference>
<keyword evidence="5 6" id="KW-0472">Membrane</keyword>
<comment type="subcellular location">
    <subcellularLocation>
        <location evidence="1">Membrane</location>
        <topology evidence="1">Multi-pass membrane protein</topology>
    </subcellularLocation>
</comment>
<dbReference type="InterPro" id="IPR011701">
    <property type="entry name" value="MFS"/>
</dbReference>
<dbReference type="GO" id="GO:0022857">
    <property type="term" value="F:transmembrane transporter activity"/>
    <property type="evidence" value="ECO:0007669"/>
    <property type="project" value="InterPro"/>
</dbReference>
<evidence type="ECO:0000256" key="1">
    <source>
        <dbReference type="ARBA" id="ARBA00004141"/>
    </source>
</evidence>
<feature type="transmembrane region" description="Helical" evidence="6">
    <location>
        <begin position="439"/>
        <end position="457"/>
    </location>
</feature>
<gene>
    <name evidence="8" type="ORF">RIB2604_00700020</name>
</gene>
<dbReference type="PANTHER" id="PTHR23502">
    <property type="entry name" value="MAJOR FACILITATOR SUPERFAMILY"/>
    <property type="match status" value="1"/>
</dbReference>
<evidence type="ECO:0000256" key="2">
    <source>
        <dbReference type="ARBA" id="ARBA00022448"/>
    </source>
</evidence>
<dbReference type="PROSITE" id="PS50850">
    <property type="entry name" value="MFS"/>
    <property type="match status" value="1"/>
</dbReference>
<evidence type="ECO:0000313" key="9">
    <source>
        <dbReference type="Proteomes" id="UP000075230"/>
    </source>
</evidence>
<dbReference type="SUPFAM" id="SSF103473">
    <property type="entry name" value="MFS general substrate transporter"/>
    <property type="match status" value="1"/>
</dbReference>
<proteinExistence type="predicted"/>
<feature type="transmembrane region" description="Helical" evidence="6">
    <location>
        <begin position="283"/>
        <end position="302"/>
    </location>
</feature>
<feature type="transmembrane region" description="Helical" evidence="6">
    <location>
        <begin position="463"/>
        <end position="487"/>
    </location>
</feature>
<dbReference type="InterPro" id="IPR020846">
    <property type="entry name" value="MFS_dom"/>
</dbReference>
<name>A0A146F210_ASPKA</name>
<evidence type="ECO:0000313" key="8">
    <source>
        <dbReference type="EMBL" id="GAT20324.1"/>
    </source>
</evidence>
<dbReference type="AlphaFoldDB" id="A0A146F210"/>
<feature type="transmembrane region" description="Helical" evidence="6">
    <location>
        <begin position="74"/>
        <end position="95"/>
    </location>
</feature>
<feature type="transmembrane region" description="Helical" evidence="6">
    <location>
        <begin position="40"/>
        <end position="62"/>
    </location>
</feature>
<keyword evidence="2" id="KW-0813">Transport</keyword>
<dbReference type="EMBL" id="BCWF01000007">
    <property type="protein sequence ID" value="GAT20324.1"/>
    <property type="molecule type" value="Genomic_DNA"/>
</dbReference>
<feature type="transmembrane region" description="Helical" evidence="6">
    <location>
        <begin position="165"/>
        <end position="189"/>
    </location>
</feature>
<dbReference type="Proteomes" id="UP000075230">
    <property type="component" value="Unassembled WGS sequence"/>
</dbReference>
<keyword evidence="4 6" id="KW-1133">Transmembrane helix</keyword>
<dbReference type="PANTHER" id="PTHR23502:SF51">
    <property type="entry name" value="QUINIDINE RESISTANCE PROTEIN 1-RELATED"/>
    <property type="match status" value="1"/>
</dbReference>
<protein>
    <submittedName>
        <fullName evidence="8">MFS transporter</fullName>
    </submittedName>
</protein>
<feature type="transmembrane region" description="Helical" evidence="6">
    <location>
        <begin position="195"/>
        <end position="215"/>
    </location>
</feature>
<keyword evidence="3 6" id="KW-0812">Transmembrane</keyword>
<dbReference type="PRINTS" id="PR01036">
    <property type="entry name" value="TCRTETB"/>
</dbReference>
<dbReference type="GO" id="GO:0005886">
    <property type="term" value="C:plasma membrane"/>
    <property type="evidence" value="ECO:0007669"/>
    <property type="project" value="TreeGrafter"/>
</dbReference>
<feature type="transmembrane region" description="Helical" evidence="6">
    <location>
        <begin position="404"/>
        <end position="427"/>
    </location>
</feature>
<evidence type="ECO:0000256" key="3">
    <source>
        <dbReference type="ARBA" id="ARBA00022692"/>
    </source>
</evidence>
<feature type="transmembrane region" description="Helical" evidence="6">
    <location>
        <begin position="107"/>
        <end position="124"/>
    </location>
</feature>
<accession>A0A146F210</accession>
<dbReference type="VEuPathDB" id="FungiDB:ASPFODRAFT_85675"/>